<keyword evidence="6" id="KW-1185">Reference proteome</keyword>
<dbReference type="GO" id="GO:0016491">
    <property type="term" value="F:oxidoreductase activity"/>
    <property type="evidence" value="ECO:0007669"/>
    <property type="project" value="UniProtKB-KW"/>
</dbReference>
<keyword evidence="3" id="KW-0560">Oxidoreductase</keyword>
<dbReference type="InterPro" id="IPR044861">
    <property type="entry name" value="IPNS-like_FE2OG_OXY"/>
</dbReference>
<reference evidence="5 6" key="1">
    <citation type="submission" date="2019-02" db="EMBL/GenBank/DDBJ databases">
        <title>Genomic data mining of an Antarctic deep-sea actinobacterium, Janibacterlimosus P3-3-X1.</title>
        <authorList>
            <person name="Liao L."/>
            <person name="Chen B."/>
        </authorList>
    </citation>
    <scope>NUCLEOTIDE SEQUENCE [LARGE SCALE GENOMIC DNA]</scope>
    <source>
        <strain evidence="5 6">P3-3-X1</strain>
    </source>
</reference>
<dbReference type="EMBL" id="CP036164">
    <property type="protein sequence ID" value="QBF45678.1"/>
    <property type="molecule type" value="Genomic_DNA"/>
</dbReference>
<feature type="domain" description="Fe2OG dioxygenase" evidence="4">
    <location>
        <begin position="169"/>
        <end position="270"/>
    </location>
</feature>
<dbReference type="RefSeq" id="WP_130628914.1">
    <property type="nucleotide sequence ID" value="NZ_CP036164.1"/>
</dbReference>
<accession>A0A4V0ZAU1</accession>
<evidence type="ECO:0000256" key="3">
    <source>
        <dbReference type="RuleBase" id="RU003682"/>
    </source>
</evidence>
<dbReference type="InterPro" id="IPR026992">
    <property type="entry name" value="DIOX_N"/>
</dbReference>
<evidence type="ECO:0000256" key="2">
    <source>
        <dbReference type="ARBA" id="ARBA00023194"/>
    </source>
</evidence>
<dbReference type="Pfam" id="PF14226">
    <property type="entry name" value="DIOX_N"/>
    <property type="match status" value="1"/>
</dbReference>
<keyword evidence="2" id="KW-0045">Antibiotic biosynthesis</keyword>
<gene>
    <name evidence="5" type="ORF">EXU32_05005</name>
</gene>
<dbReference type="PRINTS" id="PR00682">
    <property type="entry name" value="IPNSYNTHASE"/>
</dbReference>
<dbReference type="GO" id="GO:0046872">
    <property type="term" value="F:metal ion binding"/>
    <property type="evidence" value="ECO:0007669"/>
    <property type="project" value="UniProtKB-KW"/>
</dbReference>
<evidence type="ECO:0000313" key="5">
    <source>
        <dbReference type="EMBL" id="QBF45678.1"/>
    </source>
</evidence>
<keyword evidence="3" id="KW-0408">Iron</keyword>
<evidence type="ECO:0000256" key="1">
    <source>
        <dbReference type="ARBA" id="ARBA00004792"/>
    </source>
</evidence>
<sequence>MTTDALPVLDLADLDAGPEAAERFREQLRTATHEVGFFHLRHHIEPAVVAELFDVARRFFALPEEDKRAIEMIRSPQFRGWTRLDGELTQGQVDHREQIDVGSEREESGIVDPPYMRLDGPNQWPQALPELRVVLQAWIERLEVLSHRLLAQWALSLGAPADHFVSTFDPASILLKLVKYPGTADTSQGVGAHSDPGILTLLLIEPGKAGLQVQAGDGWIDVPPTEDCFVVNIGELMEVATDGYLRATQHRVTAPAQGSERLSIPFFFNPALDAPVPSVELPPHLAAEAKGVTQDAANVIGSRYGENLLKARLRAHPDVAALHHADLVSHEE</sequence>
<protein>
    <submittedName>
        <fullName evidence="5">Isopenicillin N synthase family oxygenase</fullName>
    </submittedName>
</protein>
<comment type="pathway">
    <text evidence="1">Antibiotic biosynthesis.</text>
</comment>
<comment type="similarity">
    <text evidence="3">Belongs to the iron/ascorbate-dependent oxidoreductase family.</text>
</comment>
<dbReference type="GO" id="GO:0017000">
    <property type="term" value="P:antibiotic biosynthetic process"/>
    <property type="evidence" value="ECO:0007669"/>
    <property type="project" value="UniProtKB-KW"/>
</dbReference>
<keyword evidence="3" id="KW-0479">Metal-binding</keyword>
<proteinExistence type="inferred from homology"/>
<dbReference type="Proteomes" id="UP000290408">
    <property type="component" value="Chromosome"/>
</dbReference>
<dbReference type="SUPFAM" id="SSF51197">
    <property type="entry name" value="Clavaminate synthase-like"/>
    <property type="match status" value="1"/>
</dbReference>
<dbReference type="STRING" id="1216970.GCA_001570985_00458"/>
<dbReference type="PROSITE" id="PS51471">
    <property type="entry name" value="FE2OG_OXY"/>
    <property type="match status" value="1"/>
</dbReference>
<dbReference type="InterPro" id="IPR027443">
    <property type="entry name" value="IPNS-like_sf"/>
</dbReference>
<dbReference type="InterPro" id="IPR005123">
    <property type="entry name" value="Oxoglu/Fe-dep_dioxygenase_dom"/>
</dbReference>
<evidence type="ECO:0000259" key="4">
    <source>
        <dbReference type="PROSITE" id="PS51471"/>
    </source>
</evidence>
<dbReference type="PANTHER" id="PTHR47990">
    <property type="entry name" value="2-OXOGLUTARATE (2OG) AND FE(II)-DEPENDENT OXYGENASE SUPERFAMILY PROTEIN-RELATED"/>
    <property type="match status" value="1"/>
</dbReference>
<dbReference type="Gene3D" id="2.60.120.330">
    <property type="entry name" value="B-lactam Antibiotic, Isopenicillin N Synthase, Chain"/>
    <property type="match status" value="1"/>
</dbReference>
<dbReference type="KEGG" id="jli:EXU32_05005"/>
<dbReference type="AlphaFoldDB" id="A0A4V0ZAU1"/>
<name>A0A4V0ZAU1_9MICO</name>
<organism evidence="5 6">
    <name type="scientific">Janibacter limosus</name>
    <dbReference type="NCBI Taxonomy" id="53458"/>
    <lineage>
        <taxon>Bacteria</taxon>
        <taxon>Bacillati</taxon>
        <taxon>Actinomycetota</taxon>
        <taxon>Actinomycetes</taxon>
        <taxon>Micrococcales</taxon>
        <taxon>Intrasporangiaceae</taxon>
        <taxon>Janibacter</taxon>
    </lineage>
</organism>
<dbReference type="InterPro" id="IPR050231">
    <property type="entry name" value="Iron_ascorbate_oxido_reductase"/>
</dbReference>
<dbReference type="Pfam" id="PF03171">
    <property type="entry name" value="2OG-FeII_Oxy"/>
    <property type="match status" value="1"/>
</dbReference>
<evidence type="ECO:0000313" key="6">
    <source>
        <dbReference type="Proteomes" id="UP000290408"/>
    </source>
</evidence>
<dbReference type="OrthoDB" id="21825at2"/>